<dbReference type="InParanoid" id="D6TGZ7"/>
<comment type="caution">
    <text evidence="1">The sequence shown here is derived from an EMBL/GenBank/DDBJ whole genome shotgun (WGS) entry which is preliminary data.</text>
</comment>
<name>D6TGZ7_KTERA</name>
<protein>
    <submittedName>
        <fullName evidence="1">Uncharacterized protein</fullName>
    </submittedName>
</protein>
<organism evidence="1 2">
    <name type="scientific">Ktedonobacter racemifer DSM 44963</name>
    <dbReference type="NCBI Taxonomy" id="485913"/>
    <lineage>
        <taxon>Bacteria</taxon>
        <taxon>Bacillati</taxon>
        <taxon>Chloroflexota</taxon>
        <taxon>Ktedonobacteria</taxon>
        <taxon>Ktedonobacterales</taxon>
        <taxon>Ktedonobacteraceae</taxon>
        <taxon>Ktedonobacter</taxon>
    </lineage>
</organism>
<dbReference type="eggNOG" id="ENOG502Z8QP">
    <property type="taxonomic scope" value="Bacteria"/>
</dbReference>
<proteinExistence type="predicted"/>
<evidence type="ECO:0000313" key="1">
    <source>
        <dbReference type="EMBL" id="EFH88926.1"/>
    </source>
</evidence>
<evidence type="ECO:0000313" key="2">
    <source>
        <dbReference type="Proteomes" id="UP000004508"/>
    </source>
</evidence>
<dbReference type="OrthoDB" id="973296at2"/>
<reference evidence="1 2" key="1">
    <citation type="journal article" date="2011" name="Stand. Genomic Sci.">
        <title>Non-contiguous finished genome sequence and contextual data of the filamentous soil bacterium Ktedonobacter racemifer type strain (SOSP1-21).</title>
        <authorList>
            <person name="Chang Y.J."/>
            <person name="Land M."/>
            <person name="Hauser L."/>
            <person name="Chertkov O."/>
            <person name="Del Rio T.G."/>
            <person name="Nolan M."/>
            <person name="Copeland A."/>
            <person name="Tice H."/>
            <person name="Cheng J.F."/>
            <person name="Lucas S."/>
            <person name="Han C."/>
            <person name="Goodwin L."/>
            <person name="Pitluck S."/>
            <person name="Ivanova N."/>
            <person name="Ovchinikova G."/>
            <person name="Pati A."/>
            <person name="Chen A."/>
            <person name="Palaniappan K."/>
            <person name="Mavromatis K."/>
            <person name="Liolios K."/>
            <person name="Brettin T."/>
            <person name="Fiebig A."/>
            <person name="Rohde M."/>
            <person name="Abt B."/>
            <person name="Goker M."/>
            <person name="Detter J.C."/>
            <person name="Woyke T."/>
            <person name="Bristow J."/>
            <person name="Eisen J.A."/>
            <person name="Markowitz V."/>
            <person name="Hugenholtz P."/>
            <person name="Kyrpides N.C."/>
            <person name="Klenk H.P."/>
            <person name="Lapidus A."/>
        </authorList>
    </citation>
    <scope>NUCLEOTIDE SEQUENCE [LARGE SCALE GENOMIC DNA]</scope>
    <source>
        <strain evidence="2">DSM 44963</strain>
    </source>
</reference>
<accession>D6TGZ7</accession>
<dbReference type="STRING" id="485913.Krac_10439"/>
<keyword evidence="2" id="KW-1185">Reference proteome</keyword>
<dbReference type="EMBL" id="ADVG01000001">
    <property type="protein sequence ID" value="EFH88926.1"/>
    <property type="molecule type" value="Genomic_DNA"/>
</dbReference>
<dbReference type="RefSeq" id="WP_007905177.1">
    <property type="nucleotide sequence ID" value="NZ_ADVG01000001.1"/>
</dbReference>
<sequence length="940" mass="109968">MNSNNYAAYYYRTMQNHATGLKSVVGGTGLGKTHGARLIVADPQYADRKFMYMANRKQLLVEMAEKLDPTLYVMVPRDLEAVQNTLQRHRGALYRMLGDHTFRVFAESYSRYNGSWRIDLGATRQACKDLEEFSSRDPYVQKRLEDVMEGQARRVLDTFRAAVLAARGTRGKNAAYERLLDDPVIQSLFPGIAFRRRPEARIMLITLHKAFYGFFDGEKTLNLTRLQGENNTPYTIFLDEFDFLEHDLVDLICRSREISDPFLFMELFYRRMVYHKLPHEPYLLTQQPIRDRINKIIELIEPLRHHLGFPDLNHFTSTLPRDAEMRRSTTKGPRPTPAIFRTQHTISTNPLYLYRTERSFDLVASPDPARGTPYSALRFFGTISRACHLALNLFKELEREDPIIHREIVRQCFRGTDFPEQMARLSNYARLNETPLTTRASFLEGGYSLYDIKDLQQVTDREEVDVRHYGMYLTPEAILYMLAKQHLVFGLSATVDIARQVHNFDLDWLREKRILLEVDEEERAIVHALNQEKAKVRANRVHLKVVQDLDSSDPYQSQLDQLVQVASTDEDFAAVTASEPIKERVRLFFSALLTIQAQLKQQQQTTAPAHALLFFNTFRQVKFIFDRYPGPDHQLFTVKKRDDHRWFEVYDLEMQNEHSIIVFYNAELAKAVRHSGAAQSAFDRLFWEGRSVILVTQYLSAGNGINLQYLPTPESTDNDRRDFTVIGLLERPYYYFSKPSDDATADEQAAAQKKNIWYLAKLYFSKALSEHDFRYLLSILNYPDTWNTRYRTHEDTRTDALLNDMSTFIQALGRVERTWNEMPDQTVLLSPEVDRYFQAFCSPAFDERRLARAPIQSENLRQLFEQVQARNVHLDRQIRRQKDERLRPQNELCQQKVGALLQRLVQVRQGKEDHEACRHWEQLRKAVLRHDFKDALLQTY</sequence>
<dbReference type="AlphaFoldDB" id="D6TGZ7"/>
<gene>
    <name evidence="1" type="ORF">Krac_10439</name>
</gene>
<dbReference type="Proteomes" id="UP000004508">
    <property type="component" value="Unassembled WGS sequence"/>
</dbReference>